<dbReference type="SMART" id="SM01063">
    <property type="entry name" value="CBM49"/>
    <property type="match status" value="1"/>
</dbReference>
<dbReference type="GO" id="GO:0005201">
    <property type="term" value="F:extracellular matrix structural constituent"/>
    <property type="evidence" value="ECO:0000318"/>
    <property type="project" value="GO_Central"/>
</dbReference>
<proteinExistence type="predicted"/>
<dbReference type="InterPro" id="IPR052879">
    <property type="entry name" value="Dd_Spore_Germination_Stalk"/>
</dbReference>
<evidence type="ECO:0000259" key="3">
    <source>
        <dbReference type="SMART" id="SM01063"/>
    </source>
</evidence>
<dbReference type="InterPro" id="IPR019028">
    <property type="entry name" value="CBM_49"/>
</dbReference>
<dbReference type="VEuPathDB" id="AmoebaDB:DDB_G0282589"/>
<reference evidence="4 5" key="1">
    <citation type="journal article" date="2005" name="Nature">
        <title>The genome of the social amoeba Dictyostelium discoideum.</title>
        <authorList>
            <consortium name="The Dictyostelium discoideum Sequencing Consortium"/>
            <person name="Eichinger L."/>
            <person name="Pachebat J.A."/>
            <person name="Glockner G."/>
            <person name="Rajandream M.A."/>
            <person name="Sucgang R."/>
            <person name="Berriman M."/>
            <person name="Song J."/>
            <person name="Olsen R."/>
            <person name="Szafranski K."/>
            <person name="Xu Q."/>
            <person name="Tunggal B."/>
            <person name="Kummerfeld S."/>
            <person name="Madera M."/>
            <person name="Konfortov B.A."/>
            <person name="Rivero F."/>
            <person name="Bankier A.T."/>
            <person name="Lehmann R."/>
            <person name="Hamlin N."/>
            <person name="Davies R."/>
            <person name="Gaudet P."/>
            <person name="Fey P."/>
            <person name="Pilcher K."/>
            <person name="Chen G."/>
            <person name="Saunders D."/>
            <person name="Sodergren E."/>
            <person name="Davis P."/>
            <person name="Kerhornou A."/>
            <person name="Nie X."/>
            <person name="Hall N."/>
            <person name="Anjard C."/>
            <person name="Hemphill L."/>
            <person name="Bason N."/>
            <person name="Farbrother P."/>
            <person name="Desany B."/>
            <person name="Just E."/>
            <person name="Morio T."/>
            <person name="Rost R."/>
            <person name="Churcher C."/>
            <person name="Cooper J."/>
            <person name="Haydock S."/>
            <person name="van Driessche N."/>
            <person name="Cronin A."/>
            <person name="Goodhead I."/>
            <person name="Muzny D."/>
            <person name="Mourier T."/>
            <person name="Pain A."/>
            <person name="Lu M."/>
            <person name="Harper D."/>
            <person name="Lindsay R."/>
            <person name="Hauser H."/>
            <person name="James K."/>
            <person name="Quiles M."/>
            <person name="Madan Babu M."/>
            <person name="Saito T."/>
            <person name="Buchrieser C."/>
            <person name="Wardroper A."/>
            <person name="Felder M."/>
            <person name="Thangavelu M."/>
            <person name="Johnson D."/>
            <person name="Knights A."/>
            <person name="Loulseged H."/>
            <person name="Mungall K."/>
            <person name="Oliver K."/>
            <person name="Price C."/>
            <person name="Quail M.A."/>
            <person name="Urushihara H."/>
            <person name="Hernandez J."/>
            <person name="Rabbinowitsch E."/>
            <person name="Steffen D."/>
            <person name="Sanders M."/>
            <person name="Ma J."/>
            <person name="Kohara Y."/>
            <person name="Sharp S."/>
            <person name="Simmonds M."/>
            <person name="Spiegler S."/>
            <person name="Tivey A."/>
            <person name="Sugano S."/>
            <person name="White B."/>
            <person name="Walker D."/>
            <person name="Woodward J."/>
            <person name="Winckler T."/>
            <person name="Tanaka Y."/>
            <person name="Shaulsky G."/>
            <person name="Schleicher M."/>
            <person name="Weinstock G."/>
            <person name="Rosenthal A."/>
            <person name="Cox E.C."/>
            <person name="Chisholm R.L."/>
            <person name="Gibbs R."/>
            <person name="Loomis W.F."/>
            <person name="Platzer M."/>
            <person name="Kay R.R."/>
            <person name="Williams J."/>
            <person name="Dear P.H."/>
            <person name="Noegel A.A."/>
            <person name="Barrell B."/>
            <person name="Kuspa A."/>
        </authorList>
    </citation>
    <scope>NUCLEOTIDE SEQUENCE [LARGE SCALE GENOMIC DNA]</scope>
    <source>
        <strain evidence="4 5">AX4</strain>
    </source>
</reference>
<dbReference type="InParanoid" id="Q54S96"/>
<gene>
    <name evidence="4" type="ORF">DDB_G0282589</name>
</gene>
<sequence length="224" mass="25013">MKILKFILILCLLLTLNNVSSGSSIESSKENNTLSSSLDSTTETSLDSSTINNDNNTTYTNYTCTENESCKLEIEVCLKTLGSGSDGKDKKSDDNCNCNCDCECHKKNNSTTSSTNSNCVPRESLKIKLLPTLVNSWDNFTQFDITIENGSDRNIKQIYIGYDESLSLRDDKSLWNMVISDSKENILILPQYQQTINSMSNYTFGYIKSGNNPAQLIINEIILE</sequence>
<accession>Q54S96</accession>
<dbReference type="Gene3D" id="2.60.40.290">
    <property type="match status" value="1"/>
</dbReference>
<dbReference type="eggNOG" id="ENOG502RIMX">
    <property type="taxonomic scope" value="Eukaryota"/>
</dbReference>
<keyword evidence="5" id="KW-1185">Reference proteome</keyword>
<dbReference type="PaxDb" id="44689-DDB0204855"/>
<dbReference type="Pfam" id="PF09478">
    <property type="entry name" value="CBM49"/>
    <property type="match status" value="1"/>
</dbReference>
<name>Q54S96_DICDI</name>
<evidence type="ECO:0000313" key="4">
    <source>
        <dbReference type="EMBL" id="EAL66154.1"/>
    </source>
</evidence>
<protein>
    <recommendedName>
        <fullName evidence="3">Carbohydrate binding domain-containing protein</fullName>
    </recommendedName>
</protein>
<organism evidence="4 5">
    <name type="scientific">Dictyostelium discoideum</name>
    <name type="common">Social amoeba</name>
    <dbReference type="NCBI Taxonomy" id="44689"/>
    <lineage>
        <taxon>Eukaryota</taxon>
        <taxon>Amoebozoa</taxon>
        <taxon>Evosea</taxon>
        <taxon>Eumycetozoa</taxon>
        <taxon>Dictyostelia</taxon>
        <taxon>Dictyosteliales</taxon>
        <taxon>Dictyosteliaceae</taxon>
        <taxon>Dictyostelium</taxon>
    </lineage>
</organism>
<feature type="domain" description="Carbohydrate binding" evidence="3">
    <location>
        <begin position="127"/>
        <end position="211"/>
    </location>
</feature>
<dbReference type="RefSeq" id="XP_640143.1">
    <property type="nucleotide sequence ID" value="XM_635051.1"/>
</dbReference>
<dbReference type="HOGENOM" id="CLU_1236969_0_0_1"/>
<feature type="chain" id="PRO_5004250281" description="Carbohydrate binding domain-containing protein" evidence="2">
    <location>
        <begin position="23"/>
        <end position="224"/>
    </location>
</feature>
<feature type="region of interest" description="Disordered" evidence="1">
    <location>
        <begin position="22"/>
        <end position="50"/>
    </location>
</feature>
<dbReference type="GO" id="GO:0030198">
    <property type="term" value="P:extracellular matrix organization"/>
    <property type="evidence" value="ECO:0000318"/>
    <property type="project" value="GO_Central"/>
</dbReference>
<dbReference type="KEGG" id="ddi:DDB_G0282589"/>
<dbReference type="PANTHER" id="PTHR33239">
    <property type="entry name" value="CELLULOSE-BINDING DOMAIN-CONTAINING PROTEIN-RELATED"/>
    <property type="match status" value="1"/>
</dbReference>
<keyword evidence="2" id="KW-0732">Signal</keyword>
<evidence type="ECO:0000256" key="1">
    <source>
        <dbReference type="SAM" id="MobiDB-lite"/>
    </source>
</evidence>
<dbReference type="GO" id="GO:0030247">
    <property type="term" value="F:polysaccharide binding"/>
    <property type="evidence" value="ECO:0007669"/>
    <property type="project" value="InterPro"/>
</dbReference>
<dbReference type="SUPFAM" id="SSF49384">
    <property type="entry name" value="Carbohydrate-binding domain"/>
    <property type="match status" value="1"/>
</dbReference>
<dbReference type="GO" id="GO:0031012">
    <property type="term" value="C:extracellular matrix"/>
    <property type="evidence" value="ECO:0000318"/>
    <property type="project" value="GO_Central"/>
</dbReference>
<feature type="signal peptide" evidence="2">
    <location>
        <begin position="1"/>
        <end position="22"/>
    </location>
</feature>
<dbReference type="EMBL" id="AAFI02000047">
    <property type="protein sequence ID" value="EAL66154.1"/>
    <property type="molecule type" value="Genomic_DNA"/>
</dbReference>
<dbReference type="AlphaFoldDB" id="Q54S96"/>
<comment type="caution">
    <text evidence="4">The sequence shown here is derived from an EMBL/GenBank/DDBJ whole genome shotgun (WGS) entry which is preliminary data.</text>
</comment>
<dbReference type="dictyBase" id="DDB_G0282589"/>
<dbReference type="PANTHER" id="PTHR33239:SF20">
    <property type="entry name" value="CARBOHYDRATE BINDING DOMAIN-CONTAINING PROTEIN"/>
    <property type="match status" value="1"/>
</dbReference>
<dbReference type="InterPro" id="IPR012291">
    <property type="entry name" value="CBM2_carb-bd_dom_sf"/>
</dbReference>
<dbReference type="InterPro" id="IPR008965">
    <property type="entry name" value="CBM2/CBM3_carb-bd_dom_sf"/>
</dbReference>
<dbReference type="Proteomes" id="UP000002195">
    <property type="component" value="Unassembled WGS sequence"/>
</dbReference>
<evidence type="ECO:0000256" key="2">
    <source>
        <dbReference type="SAM" id="SignalP"/>
    </source>
</evidence>
<dbReference type="FunCoup" id="Q54S96">
    <property type="interactions" value="46"/>
</dbReference>
<dbReference type="GO" id="GO:0004553">
    <property type="term" value="F:hydrolase activity, hydrolyzing O-glycosyl compounds"/>
    <property type="evidence" value="ECO:0007669"/>
    <property type="project" value="InterPro"/>
</dbReference>
<dbReference type="GeneID" id="8623680"/>
<evidence type="ECO:0000313" key="5">
    <source>
        <dbReference type="Proteomes" id="UP000002195"/>
    </source>
</evidence>